<dbReference type="Proteomes" id="UP001177003">
    <property type="component" value="Chromosome 5"/>
</dbReference>
<dbReference type="AlphaFoldDB" id="A0AA35ZA62"/>
<reference evidence="1" key="1">
    <citation type="submission" date="2023-04" db="EMBL/GenBank/DDBJ databases">
        <authorList>
            <person name="Vijverberg K."/>
            <person name="Xiong W."/>
            <person name="Schranz E."/>
        </authorList>
    </citation>
    <scope>NUCLEOTIDE SEQUENCE</scope>
</reference>
<accession>A0AA35ZA62</accession>
<evidence type="ECO:0000313" key="1">
    <source>
        <dbReference type="EMBL" id="CAI9288453.1"/>
    </source>
</evidence>
<keyword evidence="2" id="KW-1185">Reference proteome</keyword>
<protein>
    <submittedName>
        <fullName evidence="1">Uncharacterized protein</fullName>
    </submittedName>
</protein>
<evidence type="ECO:0000313" key="2">
    <source>
        <dbReference type="Proteomes" id="UP001177003"/>
    </source>
</evidence>
<dbReference type="EMBL" id="OX465081">
    <property type="protein sequence ID" value="CAI9288453.1"/>
    <property type="molecule type" value="Genomic_DNA"/>
</dbReference>
<gene>
    <name evidence="1" type="ORF">LSALG_LOCUS27756</name>
</gene>
<sequence>MIREEFLTGRINKDTNLLDGEEYKESLKYKREVDANPLSCFHDLTYDPNTLLSLFFTVDLDLKDKIINQNQEDIEVLKKELIQRIKEISDLKEKIKENGVKKKNFCPDKFHAEKVHTITSTRIAKTSEANKSVHPDKVHTAKLIQADKSSSTAKTFHTIKRSQVVKTPSHLVKTHA</sequence>
<organism evidence="1 2">
    <name type="scientific">Lactuca saligna</name>
    <name type="common">Willowleaf lettuce</name>
    <dbReference type="NCBI Taxonomy" id="75948"/>
    <lineage>
        <taxon>Eukaryota</taxon>
        <taxon>Viridiplantae</taxon>
        <taxon>Streptophyta</taxon>
        <taxon>Embryophyta</taxon>
        <taxon>Tracheophyta</taxon>
        <taxon>Spermatophyta</taxon>
        <taxon>Magnoliopsida</taxon>
        <taxon>eudicotyledons</taxon>
        <taxon>Gunneridae</taxon>
        <taxon>Pentapetalae</taxon>
        <taxon>asterids</taxon>
        <taxon>campanulids</taxon>
        <taxon>Asterales</taxon>
        <taxon>Asteraceae</taxon>
        <taxon>Cichorioideae</taxon>
        <taxon>Cichorieae</taxon>
        <taxon>Lactucinae</taxon>
        <taxon>Lactuca</taxon>
    </lineage>
</organism>
<name>A0AA35ZA62_LACSI</name>
<proteinExistence type="predicted"/>